<dbReference type="InterPro" id="IPR005135">
    <property type="entry name" value="Endo/exonuclease/phosphatase"/>
</dbReference>
<dbReference type="EMBL" id="FMTM01000021">
    <property type="protein sequence ID" value="SCW90095.1"/>
    <property type="molecule type" value="Genomic_DNA"/>
</dbReference>
<dbReference type="GO" id="GO:0008311">
    <property type="term" value="F:double-stranded DNA 3'-5' DNA exonuclease activity"/>
    <property type="evidence" value="ECO:0007669"/>
    <property type="project" value="InterPro"/>
</dbReference>
<dbReference type="SUPFAM" id="SSF56219">
    <property type="entry name" value="DNase I-like"/>
    <property type="match status" value="1"/>
</dbReference>
<dbReference type="Gene3D" id="3.60.10.10">
    <property type="entry name" value="Endonuclease/exonuclease/phosphatase"/>
    <property type="match status" value="1"/>
</dbReference>
<sequence length="123" mass="13474">MKIATYNVNGVNARLEVLLGWLAEASPDGLQELKAPQEKIPIKAIEETGYGAVWQGQKSWNGVALLAKDQEPHLRRKGLPGDPDDLHSRYIEAIVKGIVIGWPASSEWQPVSGPQVRLQATLV</sequence>
<proteinExistence type="predicted"/>
<dbReference type="AlphaFoldDB" id="A0A1G4UAV7"/>
<dbReference type="InterPro" id="IPR036691">
    <property type="entry name" value="Endo/exonu/phosph_ase_sf"/>
</dbReference>
<protein>
    <submittedName>
        <fullName evidence="2">Exodeoxyribonuclease-3</fullName>
    </submittedName>
</protein>
<accession>A0A1G4UAV7</accession>
<dbReference type="InterPro" id="IPR037493">
    <property type="entry name" value="ExoIII-like"/>
</dbReference>
<organism evidence="2 3">
    <name type="scientific">Rhizobium mongolense subsp. loessense</name>
    <dbReference type="NCBI Taxonomy" id="158890"/>
    <lineage>
        <taxon>Bacteria</taxon>
        <taxon>Pseudomonadati</taxon>
        <taxon>Pseudomonadota</taxon>
        <taxon>Alphaproteobacteria</taxon>
        <taxon>Hyphomicrobiales</taxon>
        <taxon>Rhizobiaceae</taxon>
        <taxon>Rhizobium/Agrobacterium group</taxon>
        <taxon>Rhizobium</taxon>
    </lineage>
</organism>
<dbReference type="Proteomes" id="UP000199542">
    <property type="component" value="Unassembled WGS sequence"/>
</dbReference>
<gene>
    <name evidence="2" type="ORF">SAMN02927900_06368</name>
</gene>
<evidence type="ECO:0000313" key="2">
    <source>
        <dbReference type="EMBL" id="SCW90095.1"/>
    </source>
</evidence>
<evidence type="ECO:0000259" key="1">
    <source>
        <dbReference type="Pfam" id="PF03372"/>
    </source>
</evidence>
<dbReference type="PANTHER" id="PTHR43250:SF1">
    <property type="entry name" value="EXODEOXYRIBONUCLEASE III"/>
    <property type="match status" value="1"/>
</dbReference>
<dbReference type="Pfam" id="PF03372">
    <property type="entry name" value="Exo_endo_phos"/>
    <property type="match status" value="1"/>
</dbReference>
<feature type="domain" description="Endonuclease/exonuclease/phosphatase" evidence="1">
    <location>
        <begin position="4"/>
        <end position="101"/>
    </location>
</feature>
<dbReference type="GO" id="GO:0006281">
    <property type="term" value="P:DNA repair"/>
    <property type="evidence" value="ECO:0007669"/>
    <property type="project" value="InterPro"/>
</dbReference>
<evidence type="ECO:0000313" key="3">
    <source>
        <dbReference type="Proteomes" id="UP000199542"/>
    </source>
</evidence>
<name>A0A1G4UAV7_9HYPH</name>
<reference evidence="2 3" key="1">
    <citation type="submission" date="2016-10" db="EMBL/GenBank/DDBJ databases">
        <authorList>
            <person name="de Groot N.N."/>
        </authorList>
    </citation>
    <scope>NUCLEOTIDE SEQUENCE [LARGE SCALE GENOMIC DNA]</scope>
    <source>
        <strain evidence="2 3">CGMCC 1.3401</strain>
    </source>
</reference>
<dbReference type="PANTHER" id="PTHR43250">
    <property type="entry name" value="EXODEOXYRIBONUCLEASE III"/>
    <property type="match status" value="1"/>
</dbReference>